<reference evidence="2 3" key="1">
    <citation type="journal article" date="2021" name="Sci. Rep.">
        <title>Chromosome anchoring in Senegalese sole (Solea senegalensis) reveals sex-associated markers and genome rearrangements in flatfish.</title>
        <authorList>
            <person name="Guerrero-Cozar I."/>
            <person name="Gomez-Garrido J."/>
            <person name="Berbel C."/>
            <person name="Martinez-Blanch J.F."/>
            <person name="Alioto T."/>
            <person name="Claros M.G."/>
            <person name="Gagnaire P.A."/>
            <person name="Manchado M."/>
        </authorList>
    </citation>
    <scope>NUCLEOTIDE SEQUENCE [LARGE SCALE GENOMIC DNA]</scope>
    <source>
        <strain evidence="2">Sse05_10M</strain>
    </source>
</reference>
<accession>A0AAV6RXG1</accession>
<protein>
    <submittedName>
        <fullName evidence="2">Uncharacterized protein</fullName>
    </submittedName>
</protein>
<dbReference type="Proteomes" id="UP000693946">
    <property type="component" value="Linkage Group LG16"/>
</dbReference>
<comment type="caution">
    <text evidence="2">The sequence shown here is derived from an EMBL/GenBank/DDBJ whole genome shotgun (WGS) entry which is preliminary data.</text>
</comment>
<sequence length="230" mass="24049">MRRVSVSRSVSHMKGVMGMGVGISRLLLLTQRVHVARRLCQTSLGAVQVLVCRCCRGGLEPENQTTQTSPGASSLPSIHPFIKLAALISACAELWWEPVTLPPSWRPGFLLITGGGGGGGTEPGAGSTCIAGSAVRPKAPSLSEPSPGSHKVSSAVSSSVSPTGHYRRKAVTACNLRDLQVFTDATRKVKHRNPNDDTMTAVASVATATQLSSNPRGVRSSAHGSDQFVV</sequence>
<name>A0AAV6RXG1_SOLSE</name>
<keyword evidence="3" id="KW-1185">Reference proteome</keyword>
<organism evidence="2 3">
    <name type="scientific">Solea senegalensis</name>
    <name type="common">Senegalese sole</name>
    <dbReference type="NCBI Taxonomy" id="28829"/>
    <lineage>
        <taxon>Eukaryota</taxon>
        <taxon>Metazoa</taxon>
        <taxon>Chordata</taxon>
        <taxon>Craniata</taxon>
        <taxon>Vertebrata</taxon>
        <taxon>Euteleostomi</taxon>
        <taxon>Actinopterygii</taxon>
        <taxon>Neopterygii</taxon>
        <taxon>Teleostei</taxon>
        <taxon>Neoteleostei</taxon>
        <taxon>Acanthomorphata</taxon>
        <taxon>Carangaria</taxon>
        <taxon>Pleuronectiformes</taxon>
        <taxon>Pleuronectoidei</taxon>
        <taxon>Soleidae</taxon>
        <taxon>Solea</taxon>
    </lineage>
</organism>
<dbReference type="EMBL" id="JAGKHQ010000008">
    <property type="protein sequence ID" value="KAG7510052.1"/>
    <property type="molecule type" value="Genomic_DNA"/>
</dbReference>
<feature type="region of interest" description="Disordered" evidence="1">
    <location>
        <begin position="210"/>
        <end position="230"/>
    </location>
</feature>
<proteinExistence type="predicted"/>
<feature type="compositionally biased region" description="Low complexity" evidence="1">
    <location>
        <begin position="146"/>
        <end position="161"/>
    </location>
</feature>
<feature type="region of interest" description="Disordered" evidence="1">
    <location>
        <begin position="116"/>
        <end position="162"/>
    </location>
</feature>
<evidence type="ECO:0000313" key="2">
    <source>
        <dbReference type="EMBL" id="KAG7510052.1"/>
    </source>
</evidence>
<dbReference type="AlphaFoldDB" id="A0AAV6RXG1"/>
<evidence type="ECO:0000256" key="1">
    <source>
        <dbReference type="SAM" id="MobiDB-lite"/>
    </source>
</evidence>
<evidence type="ECO:0000313" key="3">
    <source>
        <dbReference type="Proteomes" id="UP000693946"/>
    </source>
</evidence>
<gene>
    <name evidence="2" type="ORF">JOB18_011958</name>
</gene>